<evidence type="ECO:0000256" key="7">
    <source>
        <dbReference type="RuleBase" id="RU361153"/>
    </source>
</evidence>
<dbReference type="GO" id="GO:0030247">
    <property type="term" value="F:polysaccharide binding"/>
    <property type="evidence" value="ECO:0007669"/>
    <property type="project" value="InterPro"/>
</dbReference>
<evidence type="ECO:0000313" key="11">
    <source>
        <dbReference type="Proteomes" id="UP000271624"/>
    </source>
</evidence>
<accession>A0A3S1IR51</accession>
<dbReference type="Pfam" id="PF00553">
    <property type="entry name" value="CBM_2"/>
    <property type="match status" value="1"/>
</dbReference>
<evidence type="ECO:0000259" key="9">
    <source>
        <dbReference type="Pfam" id="PF00553"/>
    </source>
</evidence>
<dbReference type="InterPro" id="IPR012291">
    <property type="entry name" value="CBM2_carb-bd_dom_sf"/>
</dbReference>
<comment type="similarity">
    <text evidence="7">Belongs to the glycosyl hydrolase 5 (cellulase A) family.</text>
</comment>
<reference evidence="10" key="1">
    <citation type="submission" date="2018-12" db="EMBL/GenBank/DDBJ databases">
        <authorList>
            <person name="Will S."/>
            <person name="Neumann-Schaal M."/>
            <person name="Henke P."/>
        </authorList>
    </citation>
    <scope>NUCLEOTIDE SEQUENCE</scope>
    <source>
        <strain evidence="10">PCC 7102</strain>
    </source>
</reference>
<reference evidence="10" key="2">
    <citation type="journal article" date="2019" name="Genome Biol. Evol.">
        <title>Day and night: Metabolic profiles and evolutionary relationships of six axenic non-marine cyanobacteria.</title>
        <authorList>
            <person name="Will S.E."/>
            <person name="Henke P."/>
            <person name="Boedeker C."/>
            <person name="Huang S."/>
            <person name="Brinkmann H."/>
            <person name="Rohde M."/>
            <person name="Jarek M."/>
            <person name="Friedl T."/>
            <person name="Seufert S."/>
            <person name="Schumacher M."/>
            <person name="Overmann J."/>
            <person name="Neumann-Schaal M."/>
            <person name="Petersen J."/>
        </authorList>
    </citation>
    <scope>NUCLEOTIDE SEQUENCE [LARGE SCALE GENOMIC DNA]</scope>
    <source>
        <strain evidence="10">PCC 7102</strain>
    </source>
</reference>
<organism evidence="10 11">
    <name type="scientific">Dulcicalothrix desertica PCC 7102</name>
    <dbReference type="NCBI Taxonomy" id="232991"/>
    <lineage>
        <taxon>Bacteria</taxon>
        <taxon>Bacillati</taxon>
        <taxon>Cyanobacteriota</taxon>
        <taxon>Cyanophyceae</taxon>
        <taxon>Nostocales</taxon>
        <taxon>Calotrichaceae</taxon>
        <taxon>Dulcicalothrix</taxon>
    </lineage>
</organism>
<comment type="caution">
    <text evidence="10">The sequence shown here is derived from an EMBL/GenBank/DDBJ whole genome shotgun (WGS) entry which is preliminary data.</text>
</comment>
<proteinExistence type="inferred from homology"/>
<comment type="catalytic activity">
    <reaction evidence="1 7">
        <text>Endohydrolysis of (1-&gt;4)-beta-D-glucosidic linkages in cellulose, lichenin and cereal beta-D-glucans.</text>
        <dbReference type="EC" id="3.2.1.4"/>
    </reaction>
</comment>
<keyword evidence="11" id="KW-1185">Reference proteome</keyword>
<dbReference type="PANTHER" id="PTHR35923">
    <property type="entry name" value="MAJOR EXTRACELLULAR ENDOGLUCANASE"/>
    <property type="match status" value="1"/>
</dbReference>
<dbReference type="EC" id="3.2.1.4" evidence="7"/>
<dbReference type="EMBL" id="RSCL01000021">
    <property type="protein sequence ID" value="RUT01004.1"/>
    <property type="molecule type" value="Genomic_DNA"/>
</dbReference>
<gene>
    <name evidence="10" type="ORF">DSM106972_070100</name>
</gene>
<dbReference type="PANTHER" id="PTHR35923:SF2">
    <property type="entry name" value="ENDOGLUCANASE"/>
    <property type="match status" value="1"/>
</dbReference>
<dbReference type="RefSeq" id="WP_127085141.1">
    <property type="nucleotide sequence ID" value="NZ_RSCL01000021.1"/>
</dbReference>
<dbReference type="SUPFAM" id="SSF51445">
    <property type="entry name" value="(Trans)glycosidases"/>
    <property type="match status" value="1"/>
</dbReference>
<sequence length="471" mass="53111">MTIQFPLVTNGSQIVDSDGQVILLRGVNWSGFETDNHAPHGLWARDCTDMLLQIKKLGYNVIRLPFSVECLSSNWVTGIDFKNGKNRALKDKKPLEVMDFVIQEAGRQGLMILLDCHRLNDFYTPQLWYGDGFSEEDWIDAWTLLAKRYKNRANVIGADLKNNPHGAATWGSGDIATDWKLAAERCGNAILSVNPSWLIVVEGISGSVAGQKLSKHWWGSNLEGVRNNPVRLSVANKLVYSVHEYGAGVLAREWFQKPTSEILDLLKYRWEMGFNYIASENIAPVLIGEFGGDSVNKDTVEGLWQRALVEYIQQNQLHYTYWSWNPNNGYTSGILQNDWININQEKQDLLATTLFEAPLSNVTRIASTSILDIEIIIESNWDKRLCVLFRVTNNSGEKLAPKWKLSFIPGQVQINQIWNGKFCLQPPTITVIPEDSGISLAPNQFVEIGYCAEKFGSNYQPSDVKLILTSH</sequence>
<keyword evidence="3 7" id="KW-0136">Cellulose degradation</keyword>
<dbReference type="Pfam" id="PF00150">
    <property type="entry name" value="Cellulase"/>
    <property type="match status" value="1"/>
</dbReference>
<evidence type="ECO:0000313" key="10">
    <source>
        <dbReference type="EMBL" id="RUT01004.1"/>
    </source>
</evidence>
<evidence type="ECO:0000256" key="1">
    <source>
        <dbReference type="ARBA" id="ARBA00000966"/>
    </source>
</evidence>
<dbReference type="SUPFAM" id="SSF49384">
    <property type="entry name" value="Carbohydrate-binding domain"/>
    <property type="match status" value="1"/>
</dbReference>
<evidence type="ECO:0000256" key="5">
    <source>
        <dbReference type="ARBA" id="ARBA00023295"/>
    </source>
</evidence>
<dbReference type="Gene3D" id="3.20.20.80">
    <property type="entry name" value="Glycosidases"/>
    <property type="match status" value="1"/>
</dbReference>
<keyword evidence="4 7" id="KW-0119">Carbohydrate metabolism</keyword>
<dbReference type="GO" id="GO:0030245">
    <property type="term" value="P:cellulose catabolic process"/>
    <property type="evidence" value="ECO:0007669"/>
    <property type="project" value="UniProtKB-KW"/>
</dbReference>
<protein>
    <recommendedName>
        <fullName evidence="7">Endoglucanase</fullName>
        <ecNumber evidence="7">3.2.1.4</ecNumber>
    </recommendedName>
</protein>
<evidence type="ECO:0000256" key="6">
    <source>
        <dbReference type="ARBA" id="ARBA00023326"/>
    </source>
</evidence>
<dbReference type="Proteomes" id="UP000271624">
    <property type="component" value="Unassembled WGS sequence"/>
</dbReference>
<keyword evidence="2 7" id="KW-0378">Hydrolase</keyword>
<evidence type="ECO:0000256" key="2">
    <source>
        <dbReference type="ARBA" id="ARBA00022801"/>
    </source>
</evidence>
<keyword evidence="6 7" id="KW-0624">Polysaccharide degradation</keyword>
<evidence type="ECO:0000256" key="4">
    <source>
        <dbReference type="ARBA" id="ARBA00023277"/>
    </source>
</evidence>
<evidence type="ECO:0000256" key="3">
    <source>
        <dbReference type="ARBA" id="ARBA00023001"/>
    </source>
</evidence>
<dbReference type="AlphaFoldDB" id="A0A3S1IR51"/>
<dbReference type="InterPro" id="IPR008965">
    <property type="entry name" value="CBM2/CBM3_carb-bd_dom_sf"/>
</dbReference>
<feature type="domain" description="CBM2" evidence="9">
    <location>
        <begin position="376"/>
        <end position="465"/>
    </location>
</feature>
<dbReference type="Gene3D" id="2.60.40.290">
    <property type="match status" value="1"/>
</dbReference>
<name>A0A3S1IR51_9CYAN</name>
<dbReference type="OrthoDB" id="9800475at2"/>
<evidence type="ECO:0000259" key="8">
    <source>
        <dbReference type="Pfam" id="PF00150"/>
    </source>
</evidence>
<keyword evidence="5 7" id="KW-0326">Glycosidase</keyword>
<dbReference type="InterPro" id="IPR017853">
    <property type="entry name" value="GH"/>
</dbReference>
<dbReference type="InterPro" id="IPR001547">
    <property type="entry name" value="Glyco_hydro_5"/>
</dbReference>
<feature type="domain" description="Glycoside hydrolase family 5" evidence="8">
    <location>
        <begin position="22"/>
        <end position="328"/>
    </location>
</feature>
<dbReference type="GO" id="GO:0008810">
    <property type="term" value="F:cellulase activity"/>
    <property type="evidence" value="ECO:0007669"/>
    <property type="project" value="UniProtKB-EC"/>
</dbReference>
<dbReference type="InterPro" id="IPR001919">
    <property type="entry name" value="CBD2"/>
</dbReference>